<proteinExistence type="inferred from homology"/>
<dbReference type="InterPro" id="IPR003385">
    <property type="entry name" value="Glyco_hydro_77"/>
</dbReference>
<dbReference type="Proteomes" id="UP000663829">
    <property type="component" value="Unassembled WGS sequence"/>
</dbReference>
<gene>
    <name evidence="9" type="ORF">GPM918_LOCUS10727</name>
    <name evidence="10" type="ORF">OVA965_LOCUS18644</name>
    <name evidence="11" type="ORF">SRO942_LOCUS10728</name>
    <name evidence="12" type="ORF">TMI583_LOCUS18656</name>
</gene>
<comment type="caution">
    <text evidence="9">The sequence shown here is derived from an EMBL/GenBank/DDBJ whole genome shotgun (WGS) entry which is preliminary data.</text>
</comment>
<evidence type="ECO:0000256" key="6">
    <source>
        <dbReference type="ARBA" id="ARBA00023277"/>
    </source>
</evidence>
<dbReference type="SUPFAM" id="SSF51445">
    <property type="entry name" value="(Trans)glycosidases"/>
    <property type="match status" value="1"/>
</dbReference>
<evidence type="ECO:0000313" key="11">
    <source>
        <dbReference type="EMBL" id="CAF3717797.1"/>
    </source>
</evidence>
<dbReference type="Proteomes" id="UP000681722">
    <property type="component" value="Unassembled WGS sequence"/>
</dbReference>
<dbReference type="EMBL" id="CAJNOK010009337">
    <property type="protein sequence ID" value="CAF1086943.1"/>
    <property type="molecule type" value="Genomic_DNA"/>
</dbReference>
<dbReference type="Proteomes" id="UP000677228">
    <property type="component" value="Unassembled WGS sequence"/>
</dbReference>
<dbReference type="PANTHER" id="PTHR32438">
    <property type="entry name" value="4-ALPHA-GLUCANOTRANSFERASE DPE1, CHLOROPLASTIC/AMYLOPLASTIC"/>
    <property type="match status" value="1"/>
</dbReference>
<keyword evidence="5" id="KW-0808">Transferase</keyword>
<reference evidence="9" key="1">
    <citation type="submission" date="2021-02" db="EMBL/GenBank/DDBJ databases">
        <authorList>
            <person name="Nowell W R."/>
        </authorList>
    </citation>
    <scope>NUCLEOTIDE SEQUENCE</scope>
</reference>
<evidence type="ECO:0000256" key="2">
    <source>
        <dbReference type="ARBA" id="ARBA00005684"/>
    </source>
</evidence>
<dbReference type="NCBIfam" id="TIGR00217">
    <property type="entry name" value="malQ"/>
    <property type="match status" value="1"/>
</dbReference>
<evidence type="ECO:0000313" key="12">
    <source>
        <dbReference type="EMBL" id="CAF3849266.1"/>
    </source>
</evidence>
<comment type="catalytic activity">
    <reaction evidence="1">
        <text>Transfers a segment of a (1-&gt;4)-alpha-D-glucan to a new position in an acceptor, which may be glucose or a (1-&gt;4)-alpha-D-glucan.</text>
        <dbReference type="EC" id="2.4.1.25"/>
    </reaction>
</comment>
<name>A0A814CK84_9BILA</name>
<dbReference type="EMBL" id="CAJOBC010002142">
    <property type="protein sequence ID" value="CAF3717797.1"/>
    <property type="molecule type" value="Genomic_DNA"/>
</dbReference>
<dbReference type="AlphaFoldDB" id="A0A814CK84"/>
<evidence type="ECO:0000313" key="10">
    <source>
        <dbReference type="EMBL" id="CAF1086943.1"/>
    </source>
</evidence>
<dbReference type="Proteomes" id="UP000682733">
    <property type="component" value="Unassembled WGS sequence"/>
</dbReference>
<evidence type="ECO:0000256" key="1">
    <source>
        <dbReference type="ARBA" id="ARBA00000439"/>
    </source>
</evidence>
<accession>A0A814CK84</accession>
<dbReference type="OrthoDB" id="6123450at2759"/>
<dbReference type="PANTHER" id="PTHR32438:SF5">
    <property type="entry name" value="4-ALPHA-GLUCANOTRANSFERASE DPE1, CHLOROPLASTIC_AMYLOPLASTIC"/>
    <property type="match status" value="1"/>
</dbReference>
<evidence type="ECO:0000256" key="5">
    <source>
        <dbReference type="ARBA" id="ARBA00022679"/>
    </source>
</evidence>
<protein>
    <recommendedName>
        <fullName evidence="3">4-alpha-glucanotransferase</fullName>
        <ecNumber evidence="3">2.4.1.25</ecNumber>
    </recommendedName>
    <alternativeName>
        <fullName evidence="7">Amylomaltase</fullName>
    </alternativeName>
    <alternativeName>
        <fullName evidence="8">Disproportionating enzyme</fullName>
    </alternativeName>
</protein>
<dbReference type="EMBL" id="CAJNOQ010002142">
    <property type="protein sequence ID" value="CAF0941351.1"/>
    <property type="molecule type" value="Genomic_DNA"/>
</dbReference>
<sequence>MKYERTSGLLLHVQCLPNKFGIGDVGPEAYKFVDILHECQQKSWQILPLNASDKANPYSGTSAFAGHPLLISLEKLAEDDGLLTNDDLKDIPKFNTSYLDFDKVYDYKYGLLKHAYENFKKKNDKSQQKEFENFCKDETEWIDDYTLYMAIRHINKKTSWTTWDTKLKTRDEATLEKVRKDNADLIMYYKFLQYIFFKQWAELRKYTNNLGIKIIGDMAVYVDLDSADVWANQELFQLDPKTSLPNAVSGAPPDGFSAEGQLWNNPLYDWDGGLKKTNYKWWVGRVKKALTTVDILRIDHFRGLEAYWAIPIDPKTGVAVHPKSGKWIKGRGDEFLHATSTALGGNLPLIAEDLGYLTQEVFDLRDKYNIVGMRVLQFAFELGPKINIYLPHHYVTDCVAYTGTHDNDTAIKWFKCGANEYERKTLVNYLQKDCAEVEKTVNWDLIRLTLSSVADTAVLPIQDVCSLENDARLNDPSGHEKNWLWRFKWEYLTQEAKEKLKELTYIYGR</sequence>
<dbReference type="Gene3D" id="3.20.20.80">
    <property type="entry name" value="Glycosidases"/>
    <property type="match status" value="1"/>
</dbReference>
<evidence type="ECO:0000313" key="13">
    <source>
        <dbReference type="Proteomes" id="UP000663829"/>
    </source>
</evidence>
<dbReference type="GO" id="GO:0005975">
    <property type="term" value="P:carbohydrate metabolic process"/>
    <property type="evidence" value="ECO:0007669"/>
    <property type="project" value="InterPro"/>
</dbReference>
<dbReference type="EC" id="2.4.1.25" evidence="3"/>
<dbReference type="Pfam" id="PF02446">
    <property type="entry name" value="Glyco_hydro_77"/>
    <property type="match status" value="1"/>
</dbReference>
<keyword evidence="13" id="KW-1185">Reference proteome</keyword>
<organism evidence="9 13">
    <name type="scientific">Didymodactylos carnosus</name>
    <dbReference type="NCBI Taxonomy" id="1234261"/>
    <lineage>
        <taxon>Eukaryota</taxon>
        <taxon>Metazoa</taxon>
        <taxon>Spiralia</taxon>
        <taxon>Gnathifera</taxon>
        <taxon>Rotifera</taxon>
        <taxon>Eurotatoria</taxon>
        <taxon>Bdelloidea</taxon>
        <taxon>Philodinida</taxon>
        <taxon>Philodinidae</taxon>
        <taxon>Didymodactylos</taxon>
    </lineage>
</organism>
<evidence type="ECO:0000256" key="4">
    <source>
        <dbReference type="ARBA" id="ARBA00022676"/>
    </source>
</evidence>
<evidence type="ECO:0000256" key="7">
    <source>
        <dbReference type="ARBA" id="ARBA00031423"/>
    </source>
</evidence>
<evidence type="ECO:0000256" key="8">
    <source>
        <dbReference type="ARBA" id="ARBA00031501"/>
    </source>
</evidence>
<keyword evidence="6" id="KW-0119">Carbohydrate metabolism</keyword>
<dbReference type="InterPro" id="IPR017853">
    <property type="entry name" value="GH"/>
</dbReference>
<evidence type="ECO:0000313" key="9">
    <source>
        <dbReference type="EMBL" id="CAF0941351.1"/>
    </source>
</evidence>
<keyword evidence="4" id="KW-0328">Glycosyltransferase</keyword>
<dbReference type="GO" id="GO:0004134">
    <property type="term" value="F:4-alpha-glucanotransferase activity"/>
    <property type="evidence" value="ECO:0007669"/>
    <property type="project" value="UniProtKB-EC"/>
</dbReference>
<dbReference type="NCBIfam" id="NF011080">
    <property type="entry name" value="PRK14508.1-3"/>
    <property type="match status" value="1"/>
</dbReference>
<dbReference type="EMBL" id="CAJOBA010009354">
    <property type="protein sequence ID" value="CAF3849266.1"/>
    <property type="molecule type" value="Genomic_DNA"/>
</dbReference>
<evidence type="ECO:0000256" key="3">
    <source>
        <dbReference type="ARBA" id="ARBA00012560"/>
    </source>
</evidence>
<comment type="similarity">
    <text evidence="2">Belongs to the disproportionating enzyme family.</text>
</comment>